<reference evidence="2 3" key="1">
    <citation type="submission" date="2019-05" db="EMBL/GenBank/DDBJ databases">
        <authorList>
            <consortium name="Science for Life Laboratories"/>
        </authorList>
    </citation>
    <scope>NUCLEOTIDE SEQUENCE [LARGE SCALE GENOMIC DNA]</scope>
    <source>
        <strain evidence="2">Soil9</strain>
    </source>
</reference>
<sequence length="190" mass="20278">MSDELPTDDLDDLLAPPPPSTDATLRSALLRTTQRRVCRTKWVRRAGKVAAVAAVFVVGVGVGALRTPPERETVVVTREVETIVATVPVVVPVVISATEAPSVPPPTLTAARLELDAEQADGAAAATLYRRAGDKYLAAEQDYANAARCYRLFLTRSGDTALSPEPEDSWLLASLKNAAFKEKIHATTDG</sequence>
<protein>
    <submittedName>
        <fullName evidence="2">Uncharacterized protein</fullName>
    </submittedName>
</protein>
<name>A0A6P2CXE1_9BACT</name>
<evidence type="ECO:0000313" key="3">
    <source>
        <dbReference type="Proteomes" id="UP000464178"/>
    </source>
</evidence>
<keyword evidence="3" id="KW-1185">Reference proteome</keyword>
<gene>
    <name evidence="2" type="ORF">SOIL9_59420</name>
</gene>
<dbReference type="AlphaFoldDB" id="A0A6P2CXE1"/>
<organism evidence="2 3">
    <name type="scientific">Gemmata massiliana</name>
    <dbReference type="NCBI Taxonomy" id="1210884"/>
    <lineage>
        <taxon>Bacteria</taxon>
        <taxon>Pseudomonadati</taxon>
        <taxon>Planctomycetota</taxon>
        <taxon>Planctomycetia</taxon>
        <taxon>Gemmatales</taxon>
        <taxon>Gemmataceae</taxon>
        <taxon>Gemmata</taxon>
    </lineage>
</organism>
<dbReference type="EMBL" id="LR593886">
    <property type="protein sequence ID" value="VTR91772.1"/>
    <property type="molecule type" value="Genomic_DNA"/>
</dbReference>
<dbReference type="Proteomes" id="UP000464178">
    <property type="component" value="Chromosome"/>
</dbReference>
<proteinExistence type="predicted"/>
<dbReference type="KEGG" id="gms:SOIL9_59420"/>
<accession>A0A6P2CXE1</accession>
<evidence type="ECO:0000313" key="2">
    <source>
        <dbReference type="EMBL" id="VTR91772.1"/>
    </source>
</evidence>
<feature type="region of interest" description="Disordered" evidence="1">
    <location>
        <begin position="1"/>
        <end position="23"/>
    </location>
</feature>
<evidence type="ECO:0000256" key="1">
    <source>
        <dbReference type="SAM" id="MobiDB-lite"/>
    </source>
</evidence>
<feature type="compositionally biased region" description="Acidic residues" evidence="1">
    <location>
        <begin position="1"/>
        <end position="12"/>
    </location>
</feature>
<dbReference type="RefSeq" id="WP_162666722.1">
    <property type="nucleotide sequence ID" value="NZ_LR593886.1"/>
</dbReference>